<evidence type="ECO:0008006" key="3">
    <source>
        <dbReference type="Google" id="ProtNLM"/>
    </source>
</evidence>
<keyword evidence="2" id="KW-1185">Reference proteome</keyword>
<dbReference type="Proteomes" id="UP001059836">
    <property type="component" value="Chromosome"/>
</dbReference>
<accession>A0ABX6II23</accession>
<evidence type="ECO:0000313" key="1">
    <source>
        <dbReference type="EMBL" id="QHN35524.1"/>
    </source>
</evidence>
<proteinExistence type="predicted"/>
<name>A0ABX6II23_9ACTN</name>
<organism evidence="1 2">
    <name type="scientific">Gordonia pseudamarae</name>
    <dbReference type="NCBI Taxonomy" id="2831662"/>
    <lineage>
        <taxon>Bacteria</taxon>
        <taxon>Bacillati</taxon>
        <taxon>Actinomycetota</taxon>
        <taxon>Actinomycetes</taxon>
        <taxon>Mycobacteriales</taxon>
        <taxon>Gordoniaceae</taxon>
        <taxon>Gordonia</taxon>
    </lineage>
</organism>
<protein>
    <recommendedName>
        <fullName evidence="3">Extracellular solute-binding protein</fullName>
    </recommendedName>
</protein>
<reference evidence="1" key="1">
    <citation type="journal article" date="2021" name="Nat. Microbiol.">
        <title>Cocultivation of an ultrasmall environmental parasitic bacterium with lytic ability against bacteria associated with wastewater foams.</title>
        <authorList>
            <person name="Batinovic S."/>
            <person name="Rose J.J.A."/>
            <person name="Ratcliffe J."/>
            <person name="Seviour R.J."/>
            <person name="Petrovski S."/>
        </authorList>
    </citation>
    <scope>NUCLEOTIDE SEQUENCE</scope>
    <source>
        <strain evidence="1">CON9</strain>
    </source>
</reference>
<gene>
    <name evidence="1" type="ORF">GII31_12170</name>
</gene>
<dbReference type="RefSeq" id="WP_213243408.1">
    <property type="nucleotide sequence ID" value="NZ_CP045806.1"/>
</dbReference>
<evidence type="ECO:0000313" key="2">
    <source>
        <dbReference type="Proteomes" id="UP001059836"/>
    </source>
</evidence>
<sequence>MIIVAMVVAWQHFAGRSDDEGNSAARSCVKGELPVAVVVSPDIAPALTAAATEFAGTNPVVRDRCIRINVRAGDARVTLNGLAGTWDTASMGARPAAWIPQSTIWSAELATARSGAIEGTPASLVTTPVVLAVQPQLGDAVKNGLQWSQLPTLQETDGSLSSVGLPGIGSLRMAMPRGAQSDATSLAAQAVTSSITQSTGPLTAADAALPRTTSVVNALINGAPDTPDGTAASALTAIGSDLTTSRIRAVPITEQELYQLTKDDTTARVTQIVPDGPTPIADYPLIRLAGEQVPTEASEGVAEFFDFVTTPRQLGRLTALGFRGDAPLPAATATVSFPRTPNPMPAPENAAAVTVNKLVYR</sequence>
<dbReference type="EMBL" id="CP045809">
    <property type="protein sequence ID" value="QHN35524.1"/>
    <property type="molecule type" value="Genomic_DNA"/>
</dbReference>